<dbReference type="GO" id="GO:0005739">
    <property type="term" value="C:mitochondrion"/>
    <property type="evidence" value="ECO:0007669"/>
    <property type="project" value="TreeGrafter"/>
</dbReference>
<dbReference type="PANTHER" id="PTHR11735">
    <property type="entry name" value="TRNA N6-ADENOSINE THREONYLCARBAMOYLTRANSFERASE"/>
    <property type="match status" value="1"/>
</dbReference>
<evidence type="ECO:0000259" key="1">
    <source>
        <dbReference type="Pfam" id="PF00814"/>
    </source>
</evidence>
<dbReference type="PRINTS" id="PR00789">
    <property type="entry name" value="OSIALOPTASE"/>
</dbReference>
<sequence length="113" mass="12734">MCLLISGGHALITWVESVDKFQILGRNLDAAPGDVFDKVARRLKLANVKPEYRSLSGGALIELFARKNGDPFAVQFNSLQTRWNDCNFSFSGLMSSAIRKIERIEEENYIFCC</sequence>
<dbReference type="AlphaFoldDB" id="A0A915KI79"/>
<dbReference type="InterPro" id="IPR017861">
    <property type="entry name" value="KAE1/TsaD"/>
</dbReference>
<feature type="domain" description="Gcp-like" evidence="1">
    <location>
        <begin position="1"/>
        <end position="101"/>
    </location>
</feature>
<accession>A0A915KI79</accession>
<name>A0A915KI79_ROMCU</name>
<proteinExistence type="predicted"/>
<reference evidence="3" key="1">
    <citation type="submission" date="2022-11" db="UniProtKB">
        <authorList>
            <consortium name="WormBaseParasite"/>
        </authorList>
    </citation>
    <scope>IDENTIFICATION</scope>
</reference>
<dbReference type="Gene3D" id="3.30.420.40">
    <property type="match status" value="1"/>
</dbReference>
<dbReference type="OMA" id="GHALITW"/>
<dbReference type="Pfam" id="PF00814">
    <property type="entry name" value="TsaD"/>
    <property type="match status" value="1"/>
</dbReference>
<dbReference type="InterPro" id="IPR000905">
    <property type="entry name" value="Gcp-like_dom"/>
</dbReference>
<keyword evidence="2" id="KW-1185">Reference proteome</keyword>
<organism evidence="2 3">
    <name type="scientific">Romanomermis culicivorax</name>
    <name type="common">Nematode worm</name>
    <dbReference type="NCBI Taxonomy" id="13658"/>
    <lineage>
        <taxon>Eukaryota</taxon>
        <taxon>Metazoa</taxon>
        <taxon>Ecdysozoa</taxon>
        <taxon>Nematoda</taxon>
        <taxon>Enoplea</taxon>
        <taxon>Dorylaimia</taxon>
        <taxon>Mermithida</taxon>
        <taxon>Mermithoidea</taxon>
        <taxon>Mermithidae</taxon>
        <taxon>Romanomermis</taxon>
    </lineage>
</organism>
<evidence type="ECO:0000313" key="3">
    <source>
        <dbReference type="WBParaSite" id="nRc.2.0.1.t38448-RA"/>
    </source>
</evidence>
<dbReference type="PANTHER" id="PTHR11735:SF6">
    <property type="entry name" value="TRNA N6-ADENOSINE THREONYLCARBAMOYLTRANSFERASE, MITOCHONDRIAL"/>
    <property type="match status" value="1"/>
</dbReference>
<dbReference type="Proteomes" id="UP000887565">
    <property type="component" value="Unplaced"/>
</dbReference>
<evidence type="ECO:0000313" key="2">
    <source>
        <dbReference type="Proteomes" id="UP000887565"/>
    </source>
</evidence>
<protein>
    <submittedName>
        <fullName evidence="3">Gcp-like domain-containing protein</fullName>
    </submittedName>
</protein>
<dbReference type="WBParaSite" id="nRc.2.0.1.t38448-RA">
    <property type="protein sequence ID" value="nRc.2.0.1.t38448-RA"/>
    <property type="gene ID" value="nRc.2.0.1.g38448"/>
</dbReference>